<dbReference type="RefSeq" id="WP_066602782.1">
    <property type="nucleotide sequence ID" value="NZ_KQ130434.1"/>
</dbReference>
<evidence type="ECO:0000259" key="6">
    <source>
        <dbReference type="PROSITE" id="PS50977"/>
    </source>
</evidence>
<evidence type="ECO:0000256" key="5">
    <source>
        <dbReference type="SAM" id="MobiDB-lite"/>
    </source>
</evidence>
<comment type="caution">
    <text evidence="7">The sequence shown here is derived from an EMBL/GenBank/DDBJ whole genome shotgun (WGS) entry which is preliminary data.</text>
</comment>
<dbReference type="EMBL" id="JACT01000001">
    <property type="protein sequence ID" value="KMS58837.1"/>
    <property type="molecule type" value="Genomic_DNA"/>
</dbReference>
<dbReference type="PANTHER" id="PTHR30055:SF234">
    <property type="entry name" value="HTH-TYPE TRANSCRIPTIONAL REGULATOR BETI"/>
    <property type="match status" value="1"/>
</dbReference>
<dbReference type="GO" id="GO:0000976">
    <property type="term" value="F:transcription cis-regulatory region binding"/>
    <property type="evidence" value="ECO:0007669"/>
    <property type="project" value="TreeGrafter"/>
</dbReference>
<evidence type="ECO:0000256" key="3">
    <source>
        <dbReference type="ARBA" id="ARBA00023163"/>
    </source>
</evidence>
<dbReference type="GO" id="GO:0003700">
    <property type="term" value="F:DNA-binding transcription factor activity"/>
    <property type="evidence" value="ECO:0007669"/>
    <property type="project" value="TreeGrafter"/>
</dbReference>
<dbReference type="PANTHER" id="PTHR30055">
    <property type="entry name" value="HTH-TYPE TRANSCRIPTIONAL REGULATOR RUTR"/>
    <property type="match status" value="1"/>
</dbReference>
<evidence type="ECO:0000256" key="4">
    <source>
        <dbReference type="PROSITE-ProRule" id="PRU00335"/>
    </source>
</evidence>
<dbReference type="AlphaFoldDB" id="A0A0J7Y589"/>
<keyword evidence="3" id="KW-0804">Transcription</keyword>
<feature type="domain" description="HTH tetR-type" evidence="6">
    <location>
        <begin position="30"/>
        <end position="90"/>
    </location>
</feature>
<dbReference type="Pfam" id="PF00440">
    <property type="entry name" value="TetR_N"/>
    <property type="match status" value="1"/>
</dbReference>
<evidence type="ECO:0000313" key="7">
    <source>
        <dbReference type="EMBL" id="KMS58837.1"/>
    </source>
</evidence>
<organism evidence="7 8">
    <name type="scientific">Sphingobium cupriresistens LL01</name>
    <dbReference type="NCBI Taxonomy" id="1420583"/>
    <lineage>
        <taxon>Bacteria</taxon>
        <taxon>Pseudomonadati</taxon>
        <taxon>Pseudomonadota</taxon>
        <taxon>Alphaproteobacteria</taxon>
        <taxon>Sphingomonadales</taxon>
        <taxon>Sphingomonadaceae</taxon>
        <taxon>Sphingobium</taxon>
    </lineage>
</organism>
<keyword evidence="1" id="KW-0805">Transcription regulation</keyword>
<name>A0A0J7Y589_9SPHN</name>
<evidence type="ECO:0000256" key="2">
    <source>
        <dbReference type="ARBA" id="ARBA00023125"/>
    </source>
</evidence>
<evidence type="ECO:0000256" key="1">
    <source>
        <dbReference type="ARBA" id="ARBA00023015"/>
    </source>
</evidence>
<gene>
    <name evidence="7" type="ORF">V473_09260</name>
</gene>
<feature type="DNA-binding region" description="H-T-H motif" evidence="4">
    <location>
        <begin position="53"/>
        <end position="72"/>
    </location>
</feature>
<dbReference type="Gene3D" id="1.10.357.10">
    <property type="entry name" value="Tetracycline Repressor, domain 2"/>
    <property type="match status" value="1"/>
</dbReference>
<dbReference type="InterPro" id="IPR001647">
    <property type="entry name" value="HTH_TetR"/>
</dbReference>
<dbReference type="InterPro" id="IPR009057">
    <property type="entry name" value="Homeodomain-like_sf"/>
</dbReference>
<dbReference type="InterPro" id="IPR050109">
    <property type="entry name" value="HTH-type_TetR-like_transc_reg"/>
</dbReference>
<proteinExistence type="predicted"/>
<dbReference type="Proteomes" id="UP000052232">
    <property type="component" value="Unassembled WGS sequence"/>
</dbReference>
<protein>
    <recommendedName>
        <fullName evidence="6">HTH tetR-type domain-containing protein</fullName>
    </recommendedName>
</protein>
<evidence type="ECO:0000313" key="8">
    <source>
        <dbReference type="Proteomes" id="UP000052232"/>
    </source>
</evidence>
<dbReference type="PROSITE" id="PS50977">
    <property type="entry name" value="HTH_TETR_2"/>
    <property type="match status" value="1"/>
</dbReference>
<keyword evidence="2 4" id="KW-0238">DNA-binding</keyword>
<dbReference type="STRING" id="1420583.V473_09260"/>
<dbReference type="SUPFAM" id="SSF46689">
    <property type="entry name" value="Homeodomain-like"/>
    <property type="match status" value="1"/>
</dbReference>
<dbReference type="PATRIC" id="fig|1420583.3.peg.1861"/>
<feature type="region of interest" description="Disordered" evidence="5">
    <location>
        <begin position="1"/>
        <end position="26"/>
    </location>
</feature>
<reference evidence="7 8" key="1">
    <citation type="journal article" date="2015" name="G3 (Bethesda)">
        <title>Insights into Ongoing Evolution of the Hexachlorocyclohexane Catabolic Pathway from Comparative Genomics of Ten Sphingomonadaceae Strains.</title>
        <authorList>
            <person name="Pearce S.L."/>
            <person name="Oakeshott J.G."/>
            <person name="Pandey G."/>
        </authorList>
    </citation>
    <scope>NUCLEOTIDE SEQUENCE [LARGE SCALE GENOMIC DNA]</scope>
    <source>
        <strain evidence="7 8">LL01</strain>
    </source>
</reference>
<keyword evidence="8" id="KW-1185">Reference proteome</keyword>
<sequence length="231" mass="25502">METNAKGQQDIPVAAKTASPRRARSAEARDHVRQALIDAGRHLLLAKPLGPISLRGIARHAGYSSGVVYRYFADRDSLFLAIRDRELANFADRLEMEFATYDDAEKRLFAVADRAFDFSRDQIAAFGMNSLFLFWFDTAGTQNGAPIRDTAPAAARVHAFFEQAVRSVMAPSWRDSNIQSAVGALMASISGAVLLPRGSDHDDFPDGRIILRDTVEALICRWEAMRGASKQ</sequence>
<accession>A0A0J7Y589</accession>